<dbReference type="SMART" id="SM01086">
    <property type="entry name" value="ClpB_D2-small"/>
    <property type="match status" value="1"/>
</dbReference>
<dbReference type="PRINTS" id="PR00300">
    <property type="entry name" value="CLPPROTEASEA"/>
</dbReference>
<comment type="subunit">
    <text evidence="8">Homohexamer. The oligomerization is ATP-dependent.</text>
</comment>
<dbReference type="Proteomes" id="UP000886883">
    <property type="component" value="Unassembled WGS sequence"/>
</dbReference>
<dbReference type="InterPro" id="IPR028299">
    <property type="entry name" value="ClpA/B_CS2"/>
</dbReference>
<dbReference type="EMBL" id="DWXE01000003">
    <property type="protein sequence ID" value="HJB89976.1"/>
    <property type="molecule type" value="Genomic_DNA"/>
</dbReference>
<evidence type="ECO:0000256" key="8">
    <source>
        <dbReference type="ARBA" id="ARBA00026057"/>
    </source>
</evidence>
<keyword evidence="11" id="KW-0346">Stress response</keyword>
<dbReference type="Gene3D" id="1.10.1780.10">
    <property type="entry name" value="Clp, N-terminal domain"/>
    <property type="match status" value="1"/>
</dbReference>
<dbReference type="InterPro" id="IPR003959">
    <property type="entry name" value="ATPase_AAA_core"/>
</dbReference>
<dbReference type="Gene3D" id="1.10.8.60">
    <property type="match status" value="1"/>
</dbReference>
<dbReference type="Pfam" id="PF17871">
    <property type="entry name" value="AAA_lid_9"/>
    <property type="match status" value="1"/>
</dbReference>
<dbReference type="GO" id="GO:0016887">
    <property type="term" value="F:ATP hydrolysis activity"/>
    <property type="evidence" value="ECO:0007669"/>
    <property type="project" value="InterPro"/>
</dbReference>
<dbReference type="FunFam" id="3.40.50.300:FF:000025">
    <property type="entry name" value="ATP-dependent Clp protease subunit"/>
    <property type="match status" value="1"/>
</dbReference>
<proteinExistence type="inferred from homology"/>
<evidence type="ECO:0000313" key="13">
    <source>
        <dbReference type="EMBL" id="HJB89976.1"/>
    </source>
</evidence>
<comment type="subunit">
    <text evidence="11">Homohexamer; The oligomerization is ATP-dependent.</text>
</comment>
<dbReference type="Pfam" id="PF00004">
    <property type="entry name" value="AAA"/>
    <property type="match status" value="1"/>
</dbReference>
<evidence type="ECO:0000256" key="2">
    <source>
        <dbReference type="ARBA" id="ARBA00008675"/>
    </source>
</evidence>
<feature type="coiled-coil region" evidence="11">
    <location>
        <begin position="404"/>
        <end position="491"/>
    </location>
</feature>
<dbReference type="InterPro" id="IPR027417">
    <property type="entry name" value="P-loop_NTPase"/>
</dbReference>
<dbReference type="Pfam" id="PF07724">
    <property type="entry name" value="AAA_2"/>
    <property type="match status" value="1"/>
</dbReference>
<gene>
    <name evidence="11 13" type="primary">clpB</name>
    <name evidence="13" type="ORF">H9763_00720</name>
</gene>
<dbReference type="CDD" id="cd19499">
    <property type="entry name" value="RecA-like_ClpB_Hsp104-like"/>
    <property type="match status" value="1"/>
</dbReference>
<evidence type="ECO:0000256" key="5">
    <source>
        <dbReference type="ARBA" id="ARBA00022840"/>
    </source>
</evidence>
<dbReference type="GO" id="GO:0034605">
    <property type="term" value="P:cellular response to heat"/>
    <property type="evidence" value="ECO:0007669"/>
    <property type="project" value="TreeGrafter"/>
</dbReference>
<dbReference type="SUPFAM" id="SSF52540">
    <property type="entry name" value="P-loop containing nucleoside triphosphate hydrolases"/>
    <property type="match status" value="2"/>
</dbReference>
<evidence type="ECO:0000256" key="9">
    <source>
        <dbReference type="PROSITE-ProRule" id="PRU01251"/>
    </source>
</evidence>
<keyword evidence="3 9" id="KW-0677">Repeat</keyword>
<dbReference type="Gene3D" id="3.40.50.300">
    <property type="entry name" value="P-loop containing nucleotide triphosphate hydrolases"/>
    <property type="match status" value="3"/>
</dbReference>
<evidence type="ECO:0000256" key="7">
    <source>
        <dbReference type="ARBA" id="ARBA00023186"/>
    </source>
</evidence>
<comment type="subcellular location">
    <subcellularLocation>
        <location evidence="1 11">Cytoplasm</location>
    </subcellularLocation>
</comment>
<evidence type="ECO:0000259" key="12">
    <source>
        <dbReference type="PROSITE" id="PS51903"/>
    </source>
</evidence>
<dbReference type="InterPro" id="IPR003593">
    <property type="entry name" value="AAA+_ATPase"/>
</dbReference>
<feature type="domain" description="Clp R" evidence="12">
    <location>
        <begin position="3"/>
        <end position="145"/>
    </location>
</feature>
<comment type="function">
    <text evidence="11">Part of a stress-induced multi-chaperone system, it is involved in the recovery of the cell from heat-induced damage, in cooperation with DnaK, DnaJ and GrpE.</text>
</comment>
<dbReference type="InterPro" id="IPR004176">
    <property type="entry name" value="Clp_R_N"/>
</dbReference>
<dbReference type="Pfam" id="PF10431">
    <property type="entry name" value="ClpB_D2-small"/>
    <property type="match status" value="1"/>
</dbReference>
<dbReference type="InterPro" id="IPR001270">
    <property type="entry name" value="ClpA/B"/>
</dbReference>
<dbReference type="PROSITE" id="PS00871">
    <property type="entry name" value="CLPAB_2"/>
    <property type="match status" value="1"/>
</dbReference>
<dbReference type="PANTHER" id="PTHR11638:SF18">
    <property type="entry name" value="HEAT SHOCK PROTEIN 104"/>
    <property type="match status" value="1"/>
</dbReference>
<dbReference type="NCBIfam" id="TIGR03346">
    <property type="entry name" value="chaperone_ClpB"/>
    <property type="match status" value="1"/>
</dbReference>
<dbReference type="InterPro" id="IPR036628">
    <property type="entry name" value="Clp_N_dom_sf"/>
</dbReference>
<keyword evidence="6 11" id="KW-0175">Coiled coil</keyword>
<accession>A0A9D2SCE3</accession>
<dbReference type="PROSITE" id="PS00870">
    <property type="entry name" value="CLPAB_1"/>
    <property type="match status" value="1"/>
</dbReference>
<dbReference type="CDD" id="cd00009">
    <property type="entry name" value="AAA"/>
    <property type="match status" value="1"/>
</dbReference>
<name>A0A9D2SCE3_9FIRM</name>
<comment type="caution">
    <text evidence="13">The sequence shown here is derived from an EMBL/GenBank/DDBJ whole genome shotgun (WGS) entry which is preliminary data.</text>
</comment>
<evidence type="ECO:0000256" key="3">
    <source>
        <dbReference type="ARBA" id="ARBA00022737"/>
    </source>
</evidence>
<evidence type="ECO:0000256" key="4">
    <source>
        <dbReference type="ARBA" id="ARBA00022741"/>
    </source>
</evidence>
<dbReference type="SMART" id="SM00382">
    <property type="entry name" value="AAA"/>
    <property type="match status" value="2"/>
</dbReference>
<protein>
    <recommendedName>
        <fullName evidence="11">Chaperone protein ClpB</fullName>
    </recommendedName>
</protein>
<evidence type="ECO:0000313" key="14">
    <source>
        <dbReference type="Proteomes" id="UP000886883"/>
    </source>
</evidence>
<reference evidence="13" key="1">
    <citation type="journal article" date="2021" name="PeerJ">
        <title>Extensive microbial diversity within the chicken gut microbiome revealed by metagenomics and culture.</title>
        <authorList>
            <person name="Gilroy R."/>
            <person name="Ravi A."/>
            <person name="Getino M."/>
            <person name="Pursley I."/>
            <person name="Horton D.L."/>
            <person name="Alikhan N.F."/>
            <person name="Baker D."/>
            <person name="Gharbi K."/>
            <person name="Hall N."/>
            <person name="Watson M."/>
            <person name="Adriaenssens E.M."/>
            <person name="Foster-Nyarko E."/>
            <person name="Jarju S."/>
            <person name="Secka A."/>
            <person name="Antonio M."/>
            <person name="Oren A."/>
            <person name="Chaudhuri R.R."/>
            <person name="La Ragione R."/>
            <person name="Hildebrand F."/>
            <person name="Pallen M.J."/>
        </authorList>
    </citation>
    <scope>NUCLEOTIDE SEQUENCE</scope>
    <source>
        <strain evidence="13">USAMLcec3-2134</strain>
    </source>
</reference>
<reference evidence="13" key="2">
    <citation type="submission" date="2021-04" db="EMBL/GenBank/DDBJ databases">
        <authorList>
            <person name="Gilroy R."/>
        </authorList>
    </citation>
    <scope>NUCLEOTIDE SEQUENCE</scope>
    <source>
        <strain evidence="13">USAMLcec3-2134</strain>
    </source>
</reference>
<dbReference type="InterPro" id="IPR050130">
    <property type="entry name" value="ClpA_ClpB"/>
</dbReference>
<sequence length="860" mass="97373">MNISKFTQKSVEAVQNCEKLAYEYGNQEIEQEHLLYSLLTIEDSLILKLIEKMEIQKEHFVNRARQAVEKRVKVSGGQVYVGKDLNQALIHAEDEAKQMGDEYVSVEHLFLSMLQYPNREMKQIFKEYGITRERFLQALSTVRGNQRVVSDNPEATYDTLEKYGQDLVERARAQKLDPVIGRDSEIRNVIRILSRKTKNNPVLIGEPGVGKTAVVEGLAQRIVRGDVPQGLKDKKIFALDMGALVAGAKYRGEFEERLKAVLEDVKKSEGQIILFIDELHTIVGAGKTDGALDAGNMLKPMLARGELHCIGATTLDEYRKYIEKDAALERRFQPVQVDEPTVEDTISILRGLKERYEVYHGVKIMDNALVSAATLSNRYISDRFLPDKAIDLVDEACALIKTEMDSLPTELDELQRKVMQLEIEEAALKKEDDTLSRERLEALQKELAELKAEFNNRKAQWDNEKMSVERLSKLREEIESVNNEIQIAQREGNLEKAAELSYGKLPGLKRQLETEEEKVKREDFSLVHEAVTEEEIARIISRWTGIPVAKLTESERNKTLHLDEELHKRVIGQDEGVTKVTEAIIRSKAGIKDPTKPIGSFLFLGPTGVGKTELAKALAASLFDDENNMVRIDMSEYMEKYSVSRLIGAPPGYVGYEEGGQLTEAVRRKPYSVVLFDEIEKAHPDVFNVLLQVLDDGRITDSQGRTVDFKNTILIMTSNIGASYLLDGIESDGTIRPEAEELVMNDLRAHFRPEFLNRLDETILFKPLTRENIGGIIGLIIDDLNRRLEDRQLKIELTPEAEAFIVDHAYDPVYGARPLKRYIQKYVETLSAKLILSDQVQMGDTILISVKNDALAAEKK</sequence>
<organism evidence="13 14">
    <name type="scientific">Candidatus Eisenbergiella merdigallinarum</name>
    <dbReference type="NCBI Taxonomy" id="2838552"/>
    <lineage>
        <taxon>Bacteria</taxon>
        <taxon>Bacillati</taxon>
        <taxon>Bacillota</taxon>
        <taxon>Clostridia</taxon>
        <taxon>Lachnospirales</taxon>
        <taxon>Lachnospiraceae</taxon>
        <taxon>Eisenbergiella</taxon>
    </lineage>
</organism>
<dbReference type="FunFam" id="3.40.50.300:FF:000120">
    <property type="entry name" value="ATP-dependent chaperone ClpB"/>
    <property type="match status" value="1"/>
</dbReference>
<dbReference type="PANTHER" id="PTHR11638">
    <property type="entry name" value="ATP-DEPENDENT CLP PROTEASE"/>
    <property type="match status" value="1"/>
</dbReference>
<dbReference type="InterPro" id="IPR018368">
    <property type="entry name" value="ClpA/B_CS1"/>
</dbReference>
<dbReference type="SUPFAM" id="SSF81923">
    <property type="entry name" value="Double Clp-N motif"/>
    <property type="match status" value="1"/>
</dbReference>
<dbReference type="InterPro" id="IPR041546">
    <property type="entry name" value="ClpA/ClpB_AAA_lid"/>
</dbReference>
<keyword evidence="4 10" id="KW-0547">Nucleotide-binding</keyword>
<dbReference type="GO" id="GO:0005737">
    <property type="term" value="C:cytoplasm"/>
    <property type="evidence" value="ECO:0007669"/>
    <property type="project" value="UniProtKB-SubCell"/>
</dbReference>
<evidence type="ECO:0000256" key="10">
    <source>
        <dbReference type="RuleBase" id="RU004432"/>
    </source>
</evidence>
<dbReference type="Pfam" id="PF02861">
    <property type="entry name" value="Clp_N"/>
    <property type="match status" value="1"/>
</dbReference>
<keyword evidence="7 10" id="KW-0143">Chaperone</keyword>
<comment type="similarity">
    <text evidence="2 10">Belongs to the ClpA/ClpB family.</text>
</comment>
<dbReference type="AlphaFoldDB" id="A0A9D2SCE3"/>
<dbReference type="PROSITE" id="PS51903">
    <property type="entry name" value="CLP_R"/>
    <property type="match status" value="1"/>
</dbReference>
<dbReference type="GO" id="GO:0042026">
    <property type="term" value="P:protein refolding"/>
    <property type="evidence" value="ECO:0007669"/>
    <property type="project" value="UniProtKB-UniRule"/>
</dbReference>
<keyword evidence="11" id="KW-0963">Cytoplasm</keyword>
<dbReference type="GO" id="GO:0005524">
    <property type="term" value="F:ATP binding"/>
    <property type="evidence" value="ECO:0007669"/>
    <property type="project" value="UniProtKB-UniRule"/>
</dbReference>
<evidence type="ECO:0000256" key="11">
    <source>
        <dbReference type="RuleBase" id="RU362034"/>
    </source>
</evidence>
<evidence type="ECO:0000256" key="6">
    <source>
        <dbReference type="ARBA" id="ARBA00023054"/>
    </source>
</evidence>
<dbReference type="FunFam" id="3.40.50.300:FF:000010">
    <property type="entry name" value="Chaperone clpB 1, putative"/>
    <property type="match status" value="1"/>
</dbReference>
<dbReference type="InterPro" id="IPR019489">
    <property type="entry name" value="Clp_ATPase_C"/>
</dbReference>
<dbReference type="InterPro" id="IPR017730">
    <property type="entry name" value="Chaperonin_ClpB"/>
</dbReference>
<keyword evidence="5 10" id="KW-0067">ATP-binding</keyword>
<evidence type="ECO:0000256" key="1">
    <source>
        <dbReference type="ARBA" id="ARBA00004496"/>
    </source>
</evidence>